<protein>
    <submittedName>
        <fullName evidence="1">Uncharacterized protein</fullName>
    </submittedName>
</protein>
<organism evidence="1">
    <name type="scientific">Dolosigranulum savutiense</name>
    <dbReference type="NCBI Taxonomy" id="3110288"/>
    <lineage>
        <taxon>Bacteria</taxon>
        <taxon>Bacillati</taxon>
        <taxon>Bacillota</taxon>
        <taxon>Bacilli</taxon>
        <taxon>Lactobacillales</taxon>
        <taxon>Carnobacteriaceae</taxon>
        <taxon>Dolosigranulum</taxon>
    </lineage>
</organism>
<dbReference type="RefSeq" id="WP_347298160.1">
    <property type="nucleotide sequence ID" value="NZ_CP142434.1"/>
</dbReference>
<dbReference type="AlphaFoldDB" id="A0AB74TZ20"/>
<accession>A0AB74TZ20</accession>
<name>A0AB74TZ20_9LACT</name>
<reference evidence="1" key="1">
    <citation type="submission" date="2023-12" db="EMBL/GenBank/DDBJ databases">
        <title>Dolosigranulum savutii sp. nov. isolated from human upper respiratory samples collected in Botswana.</title>
        <authorList>
            <person name="Kelly M.S."/>
        </authorList>
    </citation>
    <scope>NUCLEOTIDE SEQUENCE</scope>
    <source>
        <strain evidence="1">MSK312</strain>
    </source>
</reference>
<sequence>MAIDYNLTRDKLITENIRLNKNIIINEELLELNLQEEQDRIVLKDIFVNWNYPQIPHALFDDILDYSKKEFEHHIHDHLNELNDQYNLIDFSLRDIETYLFHYLRKNHADKVSHVKTYTEEKLEDYIINKMSGYLSSIPKAIRPKKNQYDEYSFVFEGYACWDASEEDIFITDEIKKDEHEVASIYIIFSFNHPLIDIHYYNAYKEKYNMEEKFNDI</sequence>
<gene>
    <name evidence="1" type="ORF">VUQ09_01785</name>
</gene>
<dbReference type="EMBL" id="CP142434">
    <property type="protein sequence ID" value="XBC48145.1"/>
    <property type="molecule type" value="Genomic_DNA"/>
</dbReference>
<proteinExistence type="predicted"/>
<evidence type="ECO:0000313" key="1">
    <source>
        <dbReference type="EMBL" id="XBC48145.1"/>
    </source>
</evidence>